<feature type="transmembrane region" description="Helical" evidence="5">
    <location>
        <begin position="228"/>
        <end position="247"/>
    </location>
</feature>
<feature type="transmembrane region" description="Helical" evidence="5">
    <location>
        <begin position="267"/>
        <end position="286"/>
    </location>
</feature>
<reference evidence="8" key="1">
    <citation type="journal article" date="2019" name="Int. J. Syst. Evol. Microbiol.">
        <title>The Global Catalogue of Microorganisms (GCM) 10K type strain sequencing project: providing services to taxonomists for standard genome sequencing and annotation.</title>
        <authorList>
            <consortium name="The Broad Institute Genomics Platform"/>
            <consortium name="The Broad Institute Genome Sequencing Center for Infectious Disease"/>
            <person name="Wu L."/>
            <person name="Ma J."/>
        </authorList>
    </citation>
    <scope>NUCLEOTIDE SEQUENCE [LARGE SCALE GENOMIC DNA]</scope>
    <source>
        <strain evidence="8">CGMCC 1.12769</strain>
    </source>
</reference>
<keyword evidence="4 5" id="KW-0472">Membrane</keyword>
<dbReference type="EMBL" id="BMFT01000006">
    <property type="protein sequence ID" value="GGH39352.1"/>
    <property type="molecule type" value="Genomic_DNA"/>
</dbReference>
<protein>
    <recommendedName>
        <fullName evidence="6">Integral membrane bound transporter domain-containing protein</fullName>
    </recommendedName>
</protein>
<evidence type="ECO:0000256" key="1">
    <source>
        <dbReference type="ARBA" id="ARBA00004141"/>
    </source>
</evidence>
<evidence type="ECO:0000256" key="3">
    <source>
        <dbReference type="ARBA" id="ARBA00022989"/>
    </source>
</evidence>
<feature type="domain" description="Integral membrane bound transporter" evidence="6">
    <location>
        <begin position="190"/>
        <end position="307"/>
    </location>
</feature>
<comment type="subcellular location">
    <subcellularLocation>
        <location evidence="1">Membrane</location>
        <topology evidence="1">Multi-pass membrane protein</topology>
    </subcellularLocation>
</comment>
<evidence type="ECO:0000313" key="7">
    <source>
        <dbReference type="EMBL" id="GGH39352.1"/>
    </source>
</evidence>
<keyword evidence="3 5" id="KW-1133">Transmembrane helix</keyword>
<feature type="transmembrane region" description="Helical" evidence="5">
    <location>
        <begin position="109"/>
        <end position="126"/>
    </location>
</feature>
<feature type="transmembrane region" description="Helical" evidence="5">
    <location>
        <begin position="132"/>
        <end position="150"/>
    </location>
</feature>
<keyword evidence="8" id="KW-1185">Reference proteome</keyword>
<evidence type="ECO:0000313" key="8">
    <source>
        <dbReference type="Proteomes" id="UP000659344"/>
    </source>
</evidence>
<evidence type="ECO:0000256" key="2">
    <source>
        <dbReference type="ARBA" id="ARBA00022692"/>
    </source>
</evidence>
<dbReference type="InterPro" id="IPR049453">
    <property type="entry name" value="Memb_transporter_dom"/>
</dbReference>
<feature type="transmembrane region" description="Helical" evidence="5">
    <location>
        <begin position="36"/>
        <end position="54"/>
    </location>
</feature>
<evidence type="ECO:0000259" key="6">
    <source>
        <dbReference type="Pfam" id="PF13515"/>
    </source>
</evidence>
<feature type="transmembrane region" description="Helical" evidence="5">
    <location>
        <begin position="84"/>
        <end position="102"/>
    </location>
</feature>
<accession>A0ABQ1YUJ6</accession>
<name>A0ABQ1YUJ6_9BACL</name>
<evidence type="ECO:0000256" key="5">
    <source>
        <dbReference type="SAM" id="Phobius"/>
    </source>
</evidence>
<feature type="transmembrane region" description="Helical" evidence="5">
    <location>
        <begin position="12"/>
        <end position="30"/>
    </location>
</feature>
<organism evidence="7 8">
    <name type="scientific">Paenibacillus segetis</name>
    <dbReference type="NCBI Taxonomy" id="1325360"/>
    <lineage>
        <taxon>Bacteria</taxon>
        <taxon>Bacillati</taxon>
        <taxon>Bacillota</taxon>
        <taxon>Bacilli</taxon>
        <taxon>Bacillales</taxon>
        <taxon>Paenibacillaceae</taxon>
        <taxon>Paenibacillus</taxon>
    </lineage>
</organism>
<feature type="transmembrane region" description="Helical" evidence="5">
    <location>
        <begin position="61"/>
        <end position="78"/>
    </location>
</feature>
<comment type="caution">
    <text evidence="7">The sequence shown here is derived from an EMBL/GenBank/DDBJ whole genome shotgun (WGS) entry which is preliminary data.</text>
</comment>
<proteinExistence type="predicted"/>
<dbReference type="Pfam" id="PF13515">
    <property type="entry name" value="FUSC_2"/>
    <property type="match status" value="1"/>
</dbReference>
<sequence length="326" mass="36258">MLKTVKFKTLVSKLILLIFILTFVMGYNALFGESNLLMGVAIITGLLMFLSMDIGIKKIQATLLLAISFPIIGVLSYLSGMNPVLGLIIHLVSIFLIMMLFSEKLETKAFLPFMLCYVFAQGNPVIYSEIKVRIFGLLAGGILIAIIYYLKHRKSDDSNAMNLQSIFRQLSKSPLRVEYAIKMAVGVSIGMLIGDLSHAQKGMWISLTIFSIMQPHFTHSKERVKHRLMGNLIGAAVFVVLFIMLPPQYSMLVTLALSYIYMFVVEYRIQMIFVTINALSAALVLFDYSVSIPMRISFIILGACIGIGISLINLKGLFARRGNASS</sequence>
<feature type="transmembrane region" description="Helical" evidence="5">
    <location>
        <begin position="298"/>
        <end position="318"/>
    </location>
</feature>
<gene>
    <name evidence="7" type="ORF">GCM10008013_48040</name>
</gene>
<evidence type="ECO:0000256" key="4">
    <source>
        <dbReference type="ARBA" id="ARBA00023136"/>
    </source>
</evidence>
<dbReference type="Proteomes" id="UP000659344">
    <property type="component" value="Unassembled WGS sequence"/>
</dbReference>
<keyword evidence="2 5" id="KW-0812">Transmembrane</keyword>